<dbReference type="VEuPathDB" id="FungiDB:EMCG_03623"/>
<dbReference type="OrthoDB" id="3796275at2759"/>
<dbReference type="EMBL" id="LCZI01001228">
    <property type="protein sequence ID" value="KKZ61834.1"/>
    <property type="molecule type" value="Genomic_DNA"/>
</dbReference>
<dbReference type="AlphaFoldDB" id="A0A0G2IZX7"/>
<name>A0A0G2IZX7_9EURO</name>
<proteinExistence type="predicted"/>
<gene>
    <name evidence="1" type="ORF">EMCG_03623</name>
</gene>
<evidence type="ECO:0000313" key="2">
    <source>
        <dbReference type="Proteomes" id="UP000034164"/>
    </source>
</evidence>
<reference evidence="2" key="1">
    <citation type="journal article" date="2015" name="PLoS Genet.">
        <title>The dynamic genome and transcriptome of the human fungal pathogen Blastomyces and close relative Emmonsia.</title>
        <authorList>
            <person name="Munoz J.F."/>
            <person name="Gauthier G.M."/>
            <person name="Desjardins C.A."/>
            <person name="Gallo J.E."/>
            <person name="Holder J."/>
            <person name="Sullivan T.D."/>
            <person name="Marty A.J."/>
            <person name="Carmen J.C."/>
            <person name="Chen Z."/>
            <person name="Ding L."/>
            <person name="Gujja S."/>
            <person name="Magrini V."/>
            <person name="Misas E."/>
            <person name="Mitreva M."/>
            <person name="Priest M."/>
            <person name="Saif S."/>
            <person name="Whiston E.A."/>
            <person name="Young S."/>
            <person name="Zeng Q."/>
            <person name="Goldman W.E."/>
            <person name="Mardis E.R."/>
            <person name="Taylor J.W."/>
            <person name="McEwen J.G."/>
            <person name="Clay O.K."/>
            <person name="Klein B.S."/>
            <person name="Cuomo C.A."/>
        </authorList>
    </citation>
    <scope>NUCLEOTIDE SEQUENCE [LARGE SCALE GENOMIC DNA]</scope>
    <source>
        <strain evidence="2">UAMH 3008</strain>
    </source>
</reference>
<evidence type="ECO:0000313" key="1">
    <source>
        <dbReference type="EMBL" id="KKZ61834.1"/>
    </source>
</evidence>
<organism evidence="1 2">
    <name type="scientific">[Emmonsia] crescens</name>
    <dbReference type="NCBI Taxonomy" id="73230"/>
    <lineage>
        <taxon>Eukaryota</taxon>
        <taxon>Fungi</taxon>
        <taxon>Dikarya</taxon>
        <taxon>Ascomycota</taxon>
        <taxon>Pezizomycotina</taxon>
        <taxon>Eurotiomycetes</taxon>
        <taxon>Eurotiomycetidae</taxon>
        <taxon>Onygenales</taxon>
        <taxon>Ajellomycetaceae</taxon>
        <taxon>Emergomyces</taxon>
    </lineage>
</organism>
<sequence length="111" mass="12714">MLTLLQEPATLHTRRDILRHPLPKLLMCKGYQMVSSALHQSHFNGRLTRWIIKDDDVKAALEALDNDKVKDYLYLSSSVQSVFQNPFSVERENYLCGDAQSVCGRYSQNAL</sequence>
<dbReference type="Proteomes" id="UP000034164">
    <property type="component" value="Unassembled WGS sequence"/>
</dbReference>
<accession>A0A0G2IZX7</accession>
<comment type="caution">
    <text evidence="1">The sequence shown here is derived from an EMBL/GenBank/DDBJ whole genome shotgun (WGS) entry which is preliminary data.</text>
</comment>
<protein>
    <submittedName>
        <fullName evidence="1">Uncharacterized protein</fullName>
    </submittedName>
</protein>